<dbReference type="RefSeq" id="WP_092230419.1">
    <property type="nucleotide sequence ID" value="NZ_FNLL01000002.1"/>
</dbReference>
<reference evidence="6" key="1">
    <citation type="submission" date="2016-10" db="EMBL/GenBank/DDBJ databases">
        <authorList>
            <person name="Varghese N."/>
            <person name="Submissions S."/>
        </authorList>
    </citation>
    <scope>NUCLEOTIDE SEQUENCE [LARGE SCALE GENOMIC DNA]</scope>
    <source>
        <strain evidence="6">DSM 3384</strain>
    </source>
</reference>
<dbReference type="Pfam" id="PF00733">
    <property type="entry name" value="Asn_synthase"/>
    <property type="match status" value="1"/>
</dbReference>
<evidence type="ECO:0000259" key="4">
    <source>
        <dbReference type="Pfam" id="PF00733"/>
    </source>
</evidence>
<dbReference type="Proteomes" id="UP000199608">
    <property type="component" value="Unassembled WGS sequence"/>
</dbReference>
<feature type="domain" description="Asparagine synthetase" evidence="4">
    <location>
        <begin position="224"/>
        <end position="291"/>
    </location>
</feature>
<comment type="pathway">
    <text evidence="1">Amino-acid biosynthesis; L-asparagine biosynthesis; L-asparagine from L-aspartate (L-Gln route): step 1/1.</text>
</comment>
<dbReference type="GO" id="GO:0006529">
    <property type="term" value="P:asparagine biosynthetic process"/>
    <property type="evidence" value="ECO:0007669"/>
    <property type="project" value="InterPro"/>
</dbReference>
<dbReference type="PANTHER" id="PTHR43284:SF1">
    <property type="entry name" value="ASPARAGINE SYNTHETASE"/>
    <property type="match status" value="1"/>
</dbReference>
<evidence type="ECO:0000313" key="5">
    <source>
        <dbReference type="EMBL" id="SDT86315.1"/>
    </source>
</evidence>
<dbReference type="InterPro" id="IPR001962">
    <property type="entry name" value="Asn_synthase"/>
</dbReference>
<dbReference type="AlphaFoldDB" id="A0A1H2DTX1"/>
<protein>
    <recommendedName>
        <fullName evidence="2">asparagine synthase (glutamine-hydrolyzing)</fullName>
        <ecNumber evidence="2">6.3.5.4</ecNumber>
    </recommendedName>
</protein>
<evidence type="ECO:0000256" key="1">
    <source>
        <dbReference type="ARBA" id="ARBA00005187"/>
    </source>
</evidence>
<dbReference type="InterPro" id="IPR014729">
    <property type="entry name" value="Rossmann-like_a/b/a_fold"/>
</dbReference>
<evidence type="ECO:0000256" key="2">
    <source>
        <dbReference type="ARBA" id="ARBA00012737"/>
    </source>
</evidence>
<keyword evidence="6" id="KW-1185">Reference proteome</keyword>
<dbReference type="Gene3D" id="3.40.50.620">
    <property type="entry name" value="HUPs"/>
    <property type="match status" value="1"/>
</dbReference>
<comment type="catalytic activity">
    <reaction evidence="3">
        <text>L-aspartate + L-glutamine + ATP + H2O = L-asparagine + L-glutamate + AMP + diphosphate + H(+)</text>
        <dbReference type="Rhea" id="RHEA:12228"/>
        <dbReference type="ChEBI" id="CHEBI:15377"/>
        <dbReference type="ChEBI" id="CHEBI:15378"/>
        <dbReference type="ChEBI" id="CHEBI:29985"/>
        <dbReference type="ChEBI" id="CHEBI:29991"/>
        <dbReference type="ChEBI" id="CHEBI:30616"/>
        <dbReference type="ChEBI" id="CHEBI:33019"/>
        <dbReference type="ChEBI" id="CHEBI:58048"/>
        <dbReference type="ChEBI" id="CHEBI:58359"/>
        <dbReference type="ChEBI" id="CHEBI:456215"/>
        <dbReference type="EC" id="6.3.5.4"/>
    </reaction>
</comment>
<dbReference type="PANTHER" id="PTHR43284">
    <property type="entry name" value="ASPARAGINE SYNTHETASE (GLUTAMINE-HYDROLYZING)"/>
    <property type="match status" value="1"/>
</dbReference>
<dbReference type="EC" id="6.3.5.4" evidence="2"/>
<dbReference type="SUPFAM" id="SSF52402">
    <property type="entry name" value="Adenine nucleotide alpha hydrolases-like"/>
    <property type="match status" value="1"/>
</dbReference>
<accession>A0A1H2DTX1</accession>
<dbReference type="InterPro" id="IPR051786">
    <property type="entry name" value="ASN_synthetase/amidase"/>
</dbReference>
<proteinExistence type="predicted"/>
<gene>
    <name evidence="5" type="ORF">SAMN04487931_102186</name>
</gene>
<evidence type="ECO:0000313" key="6">
    <source>
        <dbReference type="Proteomes" id="UP000199608"/>
    </source>
</evidence>
<evidence type="ECO:0000256" key="3">
    <source>
        <dbReference type="ARBA" id="ARBA00048741"/>
    </source>
</evidence>
<sequence length="577" mass="66524">MSKIIYVYTRNNSFRLKDKDRLLKICKELEPENIASKIHHKASVNDHIAFAIMNYTTSLIKKGNSVLLGCLYDQCESWDEPLTDFMDGSYALFRDNEDCLEVVTDAVASRTIWYYFDENCFVASTSQRAILMFIGSFHFDERVIPWLLSTGSLGPELSWDKRLKRLPADSSVLLEKKKWSISMKQAPINFAEYSRSDNEHKKKMEDAIDKTMECFKHMNFEKWALPLSGGYDSRAILCFLVNKGYVPENFTTITWGLEQSIKEKKNDAKVAKDIANTLGVTHKYYYTNVSDEPIKKIIDRFLLCGEGRIDHLSGYMDGMKLWRDLFDDGRVGIIRGDEGFGWSPVSSALMVRYSIGCALCSDYSNLVNVIERFGLSNQVFPAELKQKNESLSTWRDRLYHAYRIPTVLAALSDLKLSYAEQISPLLSRSILNRVREMPDRLRTDKALFKKIVDYITPKIPYANKGANASVQDILKKGPVIELIRDTLRCDYSRTLFGSEFLNYIEKNISFEGSSNKKNSVSIKQFIKKLIPKFIKNWLKNNELVLPTIDPNKLAFRVYIVIRMHQILSKDCNRIKSY</sequence>
<dbReference type="EMBL" id="FNLL01000002">
    <property type="protein sequence ID" value="SDT86315.1"/>
    <property type="molecule type" value="Genomic_DNA"/>
</dbReference>
<dbReference type="GO" id="GO:0004066">
    <property type="term" value="F:asparagine synthase (glutamine-hydrolyzing) activity"/>
    <property type="evidence" value="ECO:0007669"/>
    <property type="project" value="UniProtKB-EC"/>
</dbReference>
<organism evidence="5 6">
    <name type="scientific">Desulfobacula phenolica</name>
    <dbReference type="NCBI Taxonomy" id="90732"/>
    <lineage>
        <taxon>Bacteria</taxon>
        <taxon>Pseudomonadati</taxon>
        <taxon>Thermodesulfobacteriota</taxon>
        <taxon>Desulfobacteria</taxon>
        <taxon>Desulfobacterales</taxon>
        <taxon>Desulfobacteraceae</taxon>
        <taxon>Desulfobacula</taxon>
    </lineage>
</organism>
<name>A0A1H2DTX1_9BACT</name>